<dbReference type="SUPFAM" id="SSF48498">
    <property type="entry name" value="Tetracyclin repressor-like, C-terminal domain"/>
    <property type="match status" value="1"/>
</dbReference>
<dbReference type="PRINTS" id="PR00455">
    <property type="entry name" value="HTHTETR"/>
</dbReference>
<dbReference type="STRING" id="530584.SAMN05421630_10254"/>
<sequence length="223" mass="24798">MEPVLSAVMASSESESLLDRAFAEATERADDHDETTERLLTAAYDQFRRTGIRKSTMEDVARRAGVSRVTVYRRFANKDALVEHVVRREFRRYFDQFLIDIERAENVADRVTIGFASALRAIRGNPLIGGLMDVEPDVVIPSMVGDGGQTMATVRKFVAGQLRREQSAGNVASGVDVDLVAELMVRLSASFLVTPSLLVDLDDEHQVRDVARRFLVPMLFPPG</sequence>
<reference evidence="2 3" key="1">
    <citation type="submission" date="2016-10" db="EMBL/GenBank/DDBJ databases">
        <authorList>
            <person name="de Groot N.N."/>
        </authorList>
    </citation>
    <scope>NUCLEOTIDE SEQUENCE [LARGE SCALE GENOMIC DNA]</scope>
    <source>
        <strain evidence="2 3">CGMCC 4.5506</strain>
    </source>
</reference>
<name>A0A222VL59_9PSEU</name>
<evidence type="ECO:0000313" key="3">
    <source>
        <dbReference type="Proteomes" id="UP000199494"/>
    </source>
</evidence>
<dbReference type="InterPro" id="IPR036271">
    <property type="entry name" value="Tet_transcr_reg_TetR-rel_C_sf"/>
</dbReference>
<keyword evidence="3" id="KW-1185">Reference proteome</keyword>
<dbReference type="GO" id="GO:0000976">
    <property type="term" value="F:transcription cis-regulatory region binding"/>
    <property type="evidence" value="ECO:0007669"/>
    <property type="project" value="TreeGrafter"/>
</dbReference>
<dbReference type="AlphaFoldDB" id="A0A222VL59"/>
<evidence type="ECO:0000256" key="1">
    <source>
        <dbReference type="ARBA" id="ARBA00023125"/>
    </source>
</evidence>
<protein>
    <submittedName>
        <fullName evidence="2">Regulatory protein, tetR family</fullName>
    </submittedName>
</protein>
<dbReference type="EMBL" id="FMZE01000002">
    <property type="protein sequence ID" value="SDC42586.1"/>
    <property type="molecule type" value="Genomic_DNA"/>
</dbReference>
<dbReference type="GO" id="GO:0003700">
    <property type="term" value="F:DNA-binding transcription factor activity"/>
    <property type="evidence" value="ECO:0007669"/>
    <property type="project" value="TreeGrafter"/>
</dbReference>
<dbReference type="InterPro" id="IPR009057">
    <property type="entry name" value="Homeodomain-like_sf"/>
</dbReference>
<dbReference type="InterPro" id="IPR050109">
    <property type="entry name" value="HTH-type_TetR-like_transc_reg"/>
</dbReference>
<dbReference type="InterPro" id="IPR001647">
    <property type="entry name" value="HTH_TetR"/>
</dbReference>
<dbReference type="PANTHER" id="PTHR30055:SF153">
    <property type="entry name" value="HTH-TYPE TRANSCRIPTIONAL REPRESSOR RV3405C"/>
    <property type="match status" value="1"/>
</dbReference>
<dbReference type="PROSITE" id="PS50977">
    <property type="entry name" value="HTH_TETR_2"/>
    <property type="match status" value="1"/>
</dbReference>
<dbReference type="Gene3D" id="1.10.357.10">
    <property type="entry name" value="Tetracycline Repressor, domain 2"/>
    <property type="match status" value="1"/>
</dbReference>
<keyword evidence="1" id="KW-0238">DNA-binding</keyword>
<dbReference type="KEGG" id="pmad:BAY61_05250"/>
<dbReference type="SUPFAM" id="SSF46689">
    <property type="entry name" value="Homeodomain-like"/>
    <property type="match status" value="1"/>
</dbReference>
<dbReference type="PANTHER" id="PTHR30055">
    <property type="entry name" value="HTH-TYPE TRANSCRIPTIONAL REGULATOR RUTR"/>
    <property type="match status" value="1"/>
</dbReference>
<evidence type="ECO:0000313" key="2">
    <source>
        <dbReference type="EMBL" id="SDC42586.1"/>
    </source>
</evidence>
<gene>
    <name evidence="2" type="ORF">SAMN05421630_10254</name>
</gene>
<accession>A0A222VL59</accession>
<dbReference type="Pfam" id="PF00440">
    <property type="entry name" value="TetR_N"/>
    <property type="match status" value="1"/>
</dbReference>
<dbReference type="Proteomes" id="UP000199494">
    <property type="component" value="Unassembled WGS sequence"/>
</dbReference>
<proteinExistence type="predicted"/>
<organism evidence="2 3">
    <name type="scientific">Prauserella marina</name>
    <dbReference type="NCBI Taxonomy" id="530584"/>
    <lineage>
        <taxon>Bacteria</taxon>
        <taxon>Bacillati</taxon>
        <taxon>Actinomycetota</taxon>
        <taxon>Actinomycetes</taxon>
        <taxon>Pseudonocardiales</taxon>
        <taxon>Pseudonocardiaceae</taxon>
        <taxon>Prauserella</taxon>
    </lineage>
</organism>